<protein>
    <submittedName>
        <fullName evidence="1">TatD family hydrolase</fullName>
    </submittedName>
</protein>
<dbReference type="InterPro" id="IPR032466">
    <property type="entry name" value="Metal_Hydrolase"/>
</dbReference>
<organism evidence="1 2">
    <name type="scientific">Belliella filtrata</name>
    <dbReference type="NCBI Taxonomy" id="2923435"/>
    <lineage>
        <taxon>Bacteria</taxon>
        <taxon>Pseudomonadati</taxon>
        <taxon>Bacteroidota</taxon>
        <taxon>Cytophagia</taxon>
        <taxon>Cytophagales</taxon>
        <taxon>Cyclobacteriaceae</taxon>
        <taxon>Belliella</taxon>
    </lineage>
</organism>
<comment type="caution">
    <text evidence="1">The sequence shown here is derived from an EMBL/GenBank/DDBJ whole genome shotgun (WGS) entry which is preliminary data.</text>
</comment>
<evidence type="ECO:0000313" key="2">
    <source>
        <dbReference type="Proteomes" id="UP001165489"/>
    </source>
</evidence>
<keyword evidence="2" id="KW-1185">Reference proteome</keyword>
<dbReference type="SUPFAM" id="SSF51556">
    <property type="entry name" value="Metallo-dependent hydrolases"/>
    <property type="match status" value="1"/>
</dbReference>
<proteinExistence type="predicted"/>
<dbReference type="RefSeq" id="WP_241345938.1">
    <property type="nucleotide sequence ID" value="NZ_JAKZGP010000001.1"/>
</dbReference>
<gene>
    <name evidence="1" type="ORF">MM239_01235</name>
</gene>
<reference evidence="1" key="1">
    <citation type="submission" date="2022-03" db="EMBL/GenBank/DDBJ databases">
        <title>De novo assembled genomes of Belliella spp. (Cyclobacteriaceae) strains.</title>
        <authorList>
            <person name="Szabo A."/>
            <person name="Korponai K."/>
            <person name="Felfoldi T."/>
        </authorList>
    </citation>
    <scope>NUCLEOTIDE SEQUENCE</scope>
    <source>
        <strain evidence="1">DSM 111904</strain>
    </source>
</reference>
<accession>A0ABS9UV13</accession>
<sequence length="216" mass="24938">MKYLDVHTHFKKRALSVYQADLTAPKEDGWYSMGIHPWDVTENWEIQYKNISAIASDSNFVAIGECGFDLIRGIEDPEIQFQAFKAQLKLAYSWGLPVIMHQVKGLHLLQRMLKELQHIPAIIWHGYNSKPEIMKSVQEFPIYFSFGSAIFQEKSSALKSLKMISLNRIFFETDDVDIKIDEVFERSSLILQIPEEVLADQVIKNWNSISNNKIDG</sequence>
<dbReference type="EMBL" id="JAKZGP010000001">
    <property type="protein sequence ID" value="MCH7408003.1"/>
    <property type="molecule type" value="Genomic_DNA"/>
</dbReference>
<name>A0ABS9UV13_9BACT</name>
<dbReference type="InterPro" id="IPR001130">
    <property type="entry name" value="TatD-like"/>
</dbReference>
<keyword evidence="1" id="KW-0378">Hydrolase</keyword>
<dbReference type="Proteomes" id="UP001165489">
    <property type="component" value="Unassembled WGS sequence"/>
</dbReference>
<dbReference type="Gene3D" id="3.20.20.140">
    <property type="entry name" value="Metal-dependent hydrolases"/>
    <property type="match status" value="1"/>
</dbReference>
<dbReference type="PANTHER" id="PTHR46124:SF2">
    <property type="entry name" value="D-AMINOACYL-TRNA DEACYLASE"/>
    <property type="match status" value="1"/>
</dbReference>
<evidence type="ECO:0000313" key="1">
    <source>
        <dbReference type="EMBL" id="MCH7408003.1"/>
    </source>
</evidence>
<dbReference type="GO" id="GO:0016787">
    <property type="term" value="F:hydrolase activity"/>
    <property type="evidence" value="ECO:0007669"/>
    <property type="project" value="UniProtKB-KW"/>
</dbReference>
<dbReference type="PANTHER" id="PTHR46124">
    <property type="entry name" value="D-AMINOACYL-TRNA DEACYLASE"/>
    <property type="match status" value="1"/>
</dbReference>
<dbReference type="Pfam" id="PF01026">
    <property type="entry name" value="TatD_DNase"/>
    <property type="match status" value="1"/>
</dbReference>